<protein>
    <submittedName>
        <fullName evidence="1">Uncharacterized protein</fullName>
    </submittedName>
</protein>
<evidence type="ECO:0000313" key="2">
    <source>
        <dbReference type="Proteomes" id="UP000219023"/>
    </source>
</evidence>
<dbReference type="EMBL" id="OBQJ01000005">
    <property type="protein sequence ID" value="SOC55770.1"/>
    <property type="molecule type" value="Genomic_DNA"/>
</dbReference>
<accession>A0A285VNY4</accession>
<sequence length="71" mass="8057">MPSTVHARMNGAIRDCYRYYVSPLLATMSQRIERPRSLGSSVAYANMRLGYRVLQSLGDILQLCNIQLSHI</sequence>
<dbReference type="AlphaFoldDB" id="A0A285VNY4"/>
<name>A0A285VNY4_9GAMM</name>
<organism evidence="1 2">
    <name type="scientific">Chromohalobacter canadensis</name>
    <dbReference type="NCBI Taxonomy" id="141389"/>
    <lineage>
        <taxon>Bacteria</taxon>
        <taxon>Pseudomonadati</taxon>
        <taxon>Pseudomonadota</taxon>
        <taxon>Gammaproteobacteria</taxon>
        <taxon>Oceanospirillales</taxon>
        <taxon>Halomonadaceae</taxon>
        <taxon>Chromohalobacter</taxon>
    </lineage>
</organism>
<gene>
    <name evidence="1" type="ORF">SAMN05421509_105309</name>
</gene>
<evidence type="ECO:0000313" key="1">
    <source>
        <dbReference type="EMBL" id="SOC55770.1"/>
    </source>
</evidence>
<proteinExistence type="predicted"/>
<reference evidence="1 2" key="1">
    <citation type="submission" date="2017-08" db="EMBL/GenBank/DDBJ databases">
        <authorList>
            <person name="de Groot N.N."/>
        </authorList>
    </citation>
    <scope>NUCLEOTIDE SEQUENCE [LARGE SCALE GENOMIC DNA]</scope>
    <source>
        <strain evidence="1 2">USBA 855</strain>
    </source>
</reference>
<dbReference type="Proteomes" id="UP000219023">
    <property type="component" value="Unassembled WGS sequence"/>
</dbReference>